<feature type="transmembrane region" description="Helical" evidence="6">
    <location>
        <begin position="35"/>
        <end position="54"/>
    </location>
</feature>
<evidence type="ECO:0000313" key="9">
    <source>
        <dbReference type="Proteomes" id="UP000193963"/>
    </source>
</evidence>
<keyword evidence="4 6" id="KW-1133">Transmembrane helix</keyword>
<evidence type="ECO:0000313" key="8">
    <source>
        <dbReference type="EMBL" id="SLN61270.1"/>
    </source>
</evidence>
<feature type="domain" description="EamA" evidence="7">
    <location>
        <begin position="150"/>
        <end position="275"/>
    </location>
</feature>
<keyword evidence="9" id="KW-1185">Reference proteome</keyword>
<protein>
    <submittedName>
        <fullName evidence="8">EamA-like transporter family protein</fullName>
    </submittedName>
</protein>
<dbReference type="InterPro" id="IPR000620">
    <property type="entry name" value="EamA_dom"/>
</dbReference>
<dbReference type="PANTHER" id="PTHR22911:SF6">
    <property type="entry name" value="SOLUTE CARRIER FAMILY 35 MEMBER G1"/>
    <property type="match status" value="1"/>
</dbReference>
<feature type="transmembrane region" description="Helical" evidence="6">
    <location>
        <begin position="7"/>
        <end position="29"/>
    </location>
</feature>
<dbReference type="Proteomes" id="UP000193963">
    <property type="component" value="Unassembled WGS sequence"/>
</dbReference>
<gene>
    <name evidence="8" type="ORF">PSM7751_03069</name>
</gene>
<evidence type="ECO:0000256" key="5">
    <source>
        <dbReference type="ARBA" id="ARBA00023136"/>
    </source>
</evidence>
<evidence type="ECO:0000256" key="4">
    <source>
        <dbReference type="ARBA" id="ARBA00022989"/>
    </source>
</evidence>
<comment type="subcellular location">
    <subcellularLocation>
        <location evidence="1">Membrane</location>
        <topology evidence="1">Multi-pass membrane protein</topology>
    </subcellularLocation>
</comment>
<dbReference type="PANTHER" id="PTHR22911">
    <property type="entry name" value="ACYL-MALONYL CONDENSING ENZYME-RELATED"/>
    <property type="match status" value="1"/>
</dbReference>
<keyword evidence="5 6" id="KW-0472">Membrane</keyword>
<feature type="transmembrane region" description="Helical" evidence="6">
    <location>
        <begin position="124"/>
        <end position="142"/>
    </location>
</feature>
<keyword evidence="3 6" id="KW-0812">Transmembrane</keyword>
<evidence type="ECO:0000256" key="6">
    <source>
        <dbReference type="SAM" id="Phobius"/>
    </source>
</evidence>
<evidence type="ECO:0000256" key="3">
    <source>
        <dbReference type="ARBA" id="ARBA00022692"/>
    </source>
</evidence>
<sequence>MSANLRGSLFMVLAMIGFAIEDAIFKGIVTTLPPGFTTLLFGLIGTLLFSGLCWQAGEPALTRDALRPRLLIRSAIELVGRLFFALALAFTPLSSTSAILQAAPLFVTLGAAVLLGEKVGPRRWIAMAFGFLGVLLILKPTPAAFEPQSVFALLGMIGFAGRDLATRMAPPAVSGRQLGTLGFLVITCAGLVFMIFDTAPPRLPEAGEGARVLALGLVGVSAYMALTVAMRSGEVSVVAPFRYSRLLIALLIAYLFFGERPDLWTLAGGLLIVVSGTYTLMRSGRGAVPPAPEGP</sequence>
<feature type="domain" description="EamA" evidence="7">
    <location>
        <begin position="6"/>
        <end position="138"/>
    </location>
</feature>
<feature type="transmembrane region" description="Helical" evidence="6">
    <location>
        <begin position="177"/>
        <end position="196"/>
    </location>
</feature>
<accession>A0A1X6ZTH2</accession>
<evidence type="ECO:0000256" key="2">
    <source>
        <dbReference type="ARBA" id="ARBA00009853"/>
    </source>
</evidence>
<dbReference type="RefSeq" id="WP_085889100.1">
    <property type="nucleotide sequence ID" value="NZ_FWFN01000006.1"/>
</dbReference>
<dbReference type="InterPro" id="IPR037185">
    <property type="entry name" value="EmrE-like"/>
</dbReference>
<comment type="similarity">
    <text evidence="2">Belongs to the drug/metabolite transporter (DMT) superfamily. 10 TMS drug/metabolite exporter (DME) (TC 2.A.7.3) family.</text>
</comment>
<reference evidence="9" key="1">
    <citation type="submission" date="2017-03" db="EMBL/GenBank/DDBJ databases">
        <authorList>
            <person name="Rodrigo-Torres L."/>
            <person name="Arahal R.D."/>
            <person name="Lucena T."/>
        </authorList>
    </citation>
    <scope>NUCLEOTIDE SEQUENCE [LARGE SCALE GENOMIC DNA]</scope>
    <source>
        <strain evidence="9">CECT 7751</strain>
    </source>
</reference>
<organism evidence="8 9">
    <name type="scientific">Pseudooceanicola marinus</name>
    <dbReference type="NCBI Taxonomy" id="396013"/>
    <lineage>
        <taxon>Bacteria</taxon>
        <taxon>Pseudomonadati</taxon>
        <taxon>Pseudomonadota</taxon>
        <taxon>Alphaproteobacteria</taxon>
        <taxon>Rhodobacterales</taxon>
        <taxon>Paracoccaceae</taxon>
        <taxon>Pseudooceanicola</taxon>
    </lineage>
</organism>
<dbReference type="Pfam" id="PF00892">
    <property type="entry name" value="EamA"/>
    <property type="match status" value="2"/>
</dbReference>
<name>A0A1X6ZTH2_9RHOB</name>
<proteinExistence type="inferred from homology"/>
<dbReference type="GO" id="GO:0016020">
    <property type="term" value="C:membrane"/>
    <property type="evidence" value="ECO:0007669"/>
    <property type="project" value="UniProtKB-SubCell"/>
</dbReference>
<feature type="transmembrane region" description="Helical" evidence="6">
    <location>
        <begin position="241"/>
        <end position="257"/>
    </location>
</feature>
<feature type="transmembrane region" description="Helical" evidence="6">
    <location>
        <begin position="99"/>
        <end position="117"/>
    </location>
</feature>
<feature type="transmembrane region" description="Helical" evidence="6">
    <location>
        <begin position="75"/>
        <end position="93"/>
    </location>
</feature>
<feature type="transmembrane region" description="Helical" evidence="6">
    <location>
        <begin position="263"/>
        <end position="281"/>
    </location>
</feature>
<dbReference type="Gene3D" id="1.10.3730.20">
    <property type="match status" value="2"/>
</dbReference>
<dbReference type="SUPFAM" id="SSF103481">
    <property type="entry name" value="Multidrug resistance efflux transporter EmrE"/>
    <property type="match status" value="2"/>
</dbReference>
<dbReference type="AlphaFoldDB" id="A0A1X6ZTH2"/>
<dbReference type="EMBL" id="FWFN01000006">
    <property type="protein sequence ID" value="SLN61270.1"/>
    <property type="molecule type" value="Genomic_DNA"/>
</dbReference>
<feature type="transmembrane region" description="Helical" evidence="6">
    <location>
        <begin position="208"/>
        <end position="229"/>
    </location>
</feature>
<evidence type="ECO:0000259" key="7">
    <source>
        <dbReference type="Pfam" id="PF00892"/>
    </source>
</evidence>
<dbReference type="OrthoDB" id="7165334at2"/>
<evidence type="ECO:0000256" key="1">
    <source>
        <dbReference type="ARBA" id="ARBA00004141"/>
    </source>
</evidence>